<feature type="region of interest" description="Disordered" evidence="1">
    <location>
        <begin position="1"/>
        <end position="83"/>
    </location>
</feature>
<dbReference type="EMBL" id="CAJVRM010000235">
    <property type="protein sequence ID" value="CAG8977800.1"/>
    <property type="molecule type" value="Genomic_DNA"/>
</dbReference>
<evidence type="ECO:0000259" key="2">
    <source>
        <dbReference type="Pfam" id="PF24707"/>
    </source>
</evidence>
<organism evidence="3 4">
    <name type="scientific">Hymenoscyphus albidus</name>
    <dbReference type="NCBI Taxonomy" id="595503"/>
    <lineage>
        <taxon>Eukaryota</taxon>
        <taxon>Fungi</taxon>
        <taxon>Dikarya</taxon>
        <taxon>Ascomycota</taxon>
        <taxon>Pezizomycotina</taxon>
        <taxon>Leotiomycetes</taxon>
        <taxon>Helotiales</taxon>
        <taxon>Helotiaceae</taxon>
        <taxon>Hymenoscyphus</taxon>
    </lineage>
</organism>
<feature type="compositionally biased region" description="Polar residues" evidence="1">
    <location>
        <begin position="327"/>
        <end position="352"/>
    </location>
</feature>
<feature type="compositionally biased region" description="Polar residues" evidence="1">
    <location>
        <begin position="72"/>
        <end position="83"/>
    </location>
</feature>
<proteinExistence type="predicted"/>
<keyword evidence="4" id="KW-1185">Reference proteome</keyword>
<dbReference type="InterPro" id="IPR037651">
    <property type="entry name" value="Swc3"/>
</dbReference>
<dbReference type="PANTHER" id="PTHR28108">
    <property type="entry name" value="SWR1-COMPLEX PROTEIN 3"/>
    <property type="match status" value="1"/>
</dbReference>
<feature type="compositionally biased region" description="Polar residues" evidence="1">
    <location>
        <begin position="224"/>
        <end position="249"/>
    </location>
</feature>
<name>A0A9N9LRG6_9HELO</name>
<gene>
    <name evidence="3" type="ORF">HYALB_00010885</name>
</gene>
<feature type="compositionally biased region" description="Polar residues" evidence="1">
    <location>
        <begin position="194"/>
        <end position="216"/>
    </location>
</feature>
<feature type="domain" description="SWR1-complex protein 3" evidence="2">
    <location>
        <begin position="58"/>
        <end position="157"/>
    </location>
</feature>
<dbReference type="InterPro" id="IPR057558">
    <property type="entry name" value="Swc3_dom"/>
</dbReference>
<accession>A0A9N9LRG6</accession>
<feature type="compositionally biased region" description="Low complexity" evidence="1">
    <location>
        <begin position="37"/>
        <end position="48"/>
    </location>
</feature>
<dbReference type="Proteomes" id="UP000701801">
    <property type="component" value="Unassembled WGS sequence"/>
</dbReference>
<reference evidence="3" key="1">
    <citation type="submission" date="2021-07" db="EMBL/GenBank/DDBJ databases">
        <authorList>
            <person name="Durling M."/>
        </authorList>
    </citation>
    <scope>NUCLEOTIDE SEQUENCE</scope>
</reference>
<feature type="region of interest" description="Disordered" evidence="1">
    <location>
        <begin position="170"/>
        <end position="263"/>
    </location>
</feature>
<evidence type="ECO:0000256" key="1">
    <source>
        <dbReference type="SAM" id="MobiDB-lite"/>
    </source>
</evidence>
<protein>
    <recommendedName>
        <fullName evidence="2">SWR1-complex protein 3 domain-containing protein</fullName>
    </recommendedName>
</protein>
<dbReference type="Pfam" id="PF24707">
    <property type="entry name" value="Swc3"/>
    <property type="match status" value="1"/>
</dbReference>
<feature type="compositionally biased region" description="Pro residues" evidence="1">
    <location>
        <begin position="358"/>
        <end position="368"/>
    </location>
</feature>
<evidence type="ECO:0000313" key="4">
    <source>
        <dbReference type="Proteomes" id="UP000701801"/>
    </source>
</evidence>
<dbReference type="GO" id="GO:0000812">
    <property type="term" value="C:Swr1 complex"/>
    <property type="evidence" value="ECO:0007669"/>
    <property type="project" value="InterPro"/>
</dbReference>
<dbReference type="PANTHER" id="PTHR28108:SF1">
    <property type="entry name" value="SWR1-COMPLEX PROTEIN 3"/>
    <property type="match status" value="1"/>
</dbReference>
<evidence type="ECO:0000313" key="3">
    <source>
        <dbReference type="EMBL" id="CAG8977800.1"/>
    </source>
</evidence>
<feature type="compositionally biased region" description="Pro residues" evidence="1">
    <location>
        <begin position="181"/>
        <end position="193"/>
    </location>
</feature>
<dbReference type="GO" id="GO:0140849">
    <property type="term" value="F:ATP-dependent H2AZ histone chaperone activity"/>
    <property type="evidence" value="ECO:0007669"/>
    <property type="project" value="InterPro"/>
</dbReference>
<comment type="caution">
    <text evidence="3">The sequence shown here is derived from an EMBL/GenBank/DDBJ whole genome shotgun (WGS) entry which is preliminary data.</text>
</comment>
<feature type="region of interest" description="Disordered" evidence="1">
    <location>
        <begin position="315"/>
        <end position="381"/>
    </location>
</feature>
<sequence length="570" mass="62183">MDGRKRTLPSRGTRAEPASKKRAASASTSNTPEQRQTPTPVVAAPSPVVEEKETLPKSIAPGQPLPTVDEPQPNNLSSKDFQSVSESGVLLDSLQRSRQKWITEGIFEKYWTKTLKKKGWEEPPNNPSKDTMTKLGPCTIVVEPHAFEAIMYTVKDPNQPVFIKDTPMARPPVIQYGPPNGMMPPPAPTPPPQQSQFHIPQPSVKPSTSGAETFKTTMGPAPTPNSLQPSPHPNVQSRPPQNGQATPRQPQNPPNTEAGPDMTEAKKDPVIQMLAERASSNPELKALMKIVAQGNASPEELQKFQSHINDLTRLQKARQAAAVPHPTTMQSPAPSGPATPQGNQISRPSPASTVRAMPTPPPPKPVPQPQALRSKGPVPPAKGDATGIVFEFVGGNGDRYLFPKFSILEPRAPDPYTRESLVIVSFLIARKGSSSDSPTYDPNLDYYQPITIRLYAAAKCIETLQRVVAPPEEVRRYMEDVMENMTRAEYVLLAMRLPRDKGEPASTATQDKEKTEVVQAEKAVNTEEQVLWATTNSTPPVTKAISKTKSPVATQQDKYQCFINTIASTS</sequence>
<dbReference type="AlphaFoldDB" id="A0A9N9LRG6"/>
<dbReference type="OrthoDB" id="5338195at2759"/>